<dbReference type="InterPro" id="IPR011611">
    <property type="entry name" value="PfkB_dom"/>
</dbReference>
<dbReference type="AlphaFoldDB" id="A0A4R1LW17"/>
<dbReference type="SUPFAM" id="SSF53613">
    <property type="entry name" value="Ribokinase-like"/>
    <property type="match status" value="1"/>
</dbReference>
<dbReference type="EMBL" id="SMGO01000002">
    <property type="protein sequence ID" value="TCK83295.1"/>
    <property type="molecule type" value="Genomic_DNA"/>
</dbReference>
<dbReference type="PANTHER" id="PTHR43320">
    <property type="entry name" value="SUGAR KINASE"/>
    <property type="match status" value="1"/>
</dbReference>
<dbReference type="OrthoDB" id="9813569at2"/>
<dbReference type="GO" id="GO:0016301">
    <property type="term" value="F:kinase activity"/>
    <property type="evidence" value="ECO:0007669"/>
    <property type="project" value="UniProtKB-KW"/>
</dbReference>
<keyword evidence="3 5" id="KW-0418">Kinase</keyword>
<proteinExistence type="inferred from homology"/>
<dbReference type="InterPro" id="IPR029056">
    <property type="entry name" value="Ribokinase-like"/>
</dbReference>
<comment type="caution">
    <text evidence="5">The sequence shown here is derived from an EMBL/GenBank/DDBJ whole genome shotgun (WGS) entry which is preliminary data.</text>
</comment>
<protein>
    <submittedName>
        <fullName evidence="5">2-dehydro-3-deoxygluconokinase</fullName>
    </submittedName>
</protein>
<evidence type="ECO:0000256" key="1">
    <source>
        <dbReference type="ARBA" id="ARBA00010688"/>
    </source>
</evidence>
<dbReference type="InterPro" id="IPR052700">
    <property type="entry name" value="Carb_kinase_PfkB-like"/>
</dbReference>
<name>A0A4R1LW17_9SPHI</name>
<sequence length="331" mass="37199">MHQHNILLFGELLLRLSPQQEEFFNSDNLINLFPGGSEANVATSLGQWNIPNSYVSCIPDNELTRQILKNISNKNVKTDKCILKDGRLGLYFLLSANGLTKGEVIYDRSYSSFFNLRPGEIDWDTLLEGHTWFHWSALTPALNANLADVMEEALIAAKKKGLTISVDLNYRNRLWNYGKSPNEVMPKLAQYCDVIMGNIWAANEMLSIPVDNTLNRASSTREDYILGANESAKSLFNHYPNCKHIAYTFRFMDSPVHNLLYGTYHTPTHDYVSDSNETFKVIDRIGSGDAFMAGLIYGLSTNKQGQELINMATSAGFKKLFVKGDFGNGDI</sequence>
<gene>
    <name evidence="5" type="ORF">C8N28_1886</name>
</gene>
<evidence type="ECO:0000256" key="2">
    <source>
        <dbReference type="ARBA" id="ARBA00022679"/>
    </source>
</evidence>
<reference evidence="5 6" key="1">
    <citation type="submission" date="2019-03" db="EMBL/GenBank/DDBJ databases">
        <title>Genomic Encyclopedia of Archaeal and Bacterial Type Strains, Phase II (KMG-II): from individual species to whole genera.</title>
        <authorList>
            <person name="Goeker M."/>
        </authorList>
    </citation>
    <scope>NUCLEOTIDE SEQUENCE [LARGE SCALE GENOMIC DNA]</scope>
    <source>
        <strain evidence="5 6">DSM 22554</strain>
    </source>
</reference>
<keyword evidence="6" id="KW-1185">Reference proteome</keyword>
<dbReference type="Gene3D" id="3.40.1190.20">
    <property type="match status" value="1"/>
</dbReference>
<dbReference type="RefSeq" id="WP_132224158.1">
    <property type="nucleotide sequence ID" value="NZ_SMGO01000002.1"/>
</dbReference>
<accession>A0A4R1LW17</accession>
<dbReference type="Proteomes" id="UP000294616">
    <property type="component" value="Unassembled WGS sequence"/>
</dbReference>
<dbReference type="Pfam" id="PF00294">
    <property type="entry name" value="PfkB"/>
    <property type="match status" value="1"/>
</dbReference>
<feature type="domain" description="Carbohydrate kinase PfkB" evidence="4">
    <location>
        <begin position="4"/>
        <end position="212"/>
    </location>
</feature>
<evidence type="ECO:0000256" key="3">
    <source>
        <dbReference type="ARBA" id="ARBA00022777"/>
    </source>
</evidence>
<evidence type="ECO:0000259" key="4">
    <source>
        <dbReference type="Pfam" id="PF00294"/>
    </source>
</evidence>
<evidence type="ECO:0000313" key="5">
    <source>
        <dbReference type="EMBL" id="TCK83295.1"/>
    </source>
</evidence>
<dbReference type="PANTHER" id="PTHR43320:SF2">
    <property type="entry name" value="2-DEHYDRO-3-DEOXYGLUCONOKINASE_2-DEHYDRO-3-DEOXYGALACTONOKINASE"/>
    <property type="match status" value="1"/>
</dbReference>
<organism evidence="5 6">
    <name type="scientific">Albibacterium bauzanense</name>
    <dbReference type="NCBI Taxonomy" id="653929"/>
    <lineage>
        <taxon>Bacteria</taxon>
        <taxon>Pseudomonadati</taxon>
        <taxon>Bacteroidota</taxon>
        <taxon>Sphingobacteriia</taxon>
        <taxon>Sphingobacteriales</taxon>
        <taxon>Sphingobacteriaceae</taxon>
        <taxon>Albibacterium</taxon>
    </lineage>
</organism>
<comment type="similarity">
    <text evidence="1">Belongs to the carbohydrate kinase PfkB family.</text>
</comment>
<evidence type="ECO:0000313" key="6">
    <source>
        <dbReference type="Proteomes" id="UP000294616"/>
    </source>
</evidence>
<keyword evidence="2" id="KW-0808">Transferase</keyword>